<feature type="compositionally biased region" description="Polar residues" evidence="2">
    <location>
        <begin position="705"/>
        <end position="720"/>
    </location>
</feature>
<organism evidence="3 4">
    <name type="scientific">Pichia californica</name>
    <dbReference type="NCBI Taxonomy" id="460514"/>
    <lineage>
        <taxon>Eukaryota</taxon>
        <taxon>Fungi</taxon>
        <taxon>Dikarya</taxon>
        <taxon>Ascomycota</taxon>
        <taxon>Saccharomycotina</taxon>
        <taxon>Pichiomycetes</taxon>
        <taxon>Pichiales</taxon>
        <taxon>Pichiaceae</taxon>
        <taxon>Pichia</taxon>
    </lineage>
</organism>
<accession>A0A9P6WP86</accession>
<feature type="region of interest" description="Disordered" evidence="2">
    <location>
        <begin position="1109"/>
        <end position="1132"/>
    </location>
</feature>
<proteinExistence type="predicted"/>
<feature type="compositionally biased region" description="Polar residues" evidence="2">
    <location>
        <begin position="11"/>
        <end position="33"/>
    </location>
</feature>
<feature type="region of interest" description="Disordered" evidence="2">
    <location>
        <begin position="653"/>
        <end position="767"/>
    </location>
</feature>
<keyword evidence="4" id="KW-1185">Reference proteome</keyword>
<evidence type="ECO:0000313" key="4">
    <source>
        <dbReference type="Proteomes" id="UP000697127"/>
    </source>
</evidence>
<reference evidence="3" key="1">
    <citation type="submission" date="2020-11" db="EMBL/GenBank/DDBJ databases">
        <title>Kefir isolates.</title>
        <authorList>
            <person name="Marcisauskas S."/>
            <person name="Kim Y."/>
            <person name="Blasche S."/>
        </authorList>
    </citation>
    <scope>NUCLEOTIDE SEQUENCE</scope>
    <source>
        <strain evidence="3">Olga-1</strain>
    </source>
</reference>
<feature type="compositionally biased region" description="Polar residues" evidence="2">
    <location>
        <begin position="1109"/>
        <end position="1118"/>
    </location>
</feature>
<name>A0A9P6WP86_9ASCO</name>
<feature type="compositionally biased region" description="Low complexity" evidence="2">
    <location>
        <begin position="994"/>
        <end position="1019"/>
    </location>
</feature>
<dbReference type="EMBL" id="PUHW01000088">
    <property type="protein sequence ID" value="KAG0689303.1"/>
    <property type="molecule type" value="Genomic_DNA"/>
</dbReference>
<feature type="region of interest" description="Disordered" evidence="2">
    <location>
        <begin position="1"/>
        <end position="36"/>
    </location>
</feature>
<dbReference type="OrthoDB" id="4087202at2759"/>
<dbReference type="AlphaFoldDB" id="A0A9P6WP86"/>
<sequence>MRVVDEEHDNNNNTDKQSIVSDDNNNGNTLTSVSEKETVLHPSTTIELSTPIQEHIKQDSILSNEIKSTQNDNISLNSLSQIKTVYPIDAKLLQYCYLCRKTVAMIVIIKKLKESLLNNPQSLIIDPQSIILLSGPIFNINDNLYRRSEILQNCQKFNPSQSIDIPLILSPISFDSLENISRNFPVGPYGIQLNKVIPLPNKKKFLDTIILFELLLMSVYEITNSRFNIALNQANRQHNTNETKQSIIKKLENIQFTELNIINQLNFGNKIPEIPLNQQENILMYYLENQFKFLEIKLATYQNIIDNLKQEINKCLLSISKLKINNNKQVQQQQQQQLNSQFVPLYSMYTILLRISDLYIQIRKMGKTVYFQNVNYFSAYSKSRKGVKNALTALSIYFSHSKQNSMILTLISKYSRRTEIKNVNLDFDIFVSEFKKSSIETIALLNRMLIALREIHNEYTLIVKDGKINEFNKDVLREKMKIRFNNEREKRQQLLLERQKKLQLEMNHLHSSSITPSDVERDNTKNKLIARRVSSVNSLNSSGSINENNNNNNNSSNLNITKLRRTSITPNSTNTSRNSSLTSSKNSPFYKSQSSGTVPSSTSVVRANSLTGTRKQNLSRRSSVGDFRNVSMGSINESAKTFTEPLKIGNTIQRKGSYGSLTSTTPTSTSSSSSRTSSLTHQSAYKGVRTSSLTNRTSTSTISNPQSLTKQSTVLNNKPPSVNGSRSNSLTSSPSTKTKEMLQRRSSVINPTSNHRNESQTTTKATTPTNVAIRRRLSMNGLPVLTSGNNEIQIKAAALAAKRNSTQNLTAQQRLQQHILKSAQNGSVYGKPLETQRRTYKTSSPVKNNNDNNDNININNNNNETLKSLDEQLSSSINEDIELEITPNSITDLNGEIMTEFPGSPLNSLKSTSLEAQNALKLQMVNRSRSNSNTNVSNTPNSKIRNINSISPNKNSLSPSPSLSPSRTSMNTNSRNRSRSNSQLTKLTRERSIDSNGSISDISRKNSVSSSIGSRSRSRTSSIIIGNIDVVSESDIGKEINGEIEKKVRFAGVQQYSEDEDAPTPQQMQKQIKQKWAAYKPLFRKLNLQEGQAFKQNTHDKIEFQREQQGNNGLSPQKNLVSNGLVSSNNNSNNRISMMEMITSNAENEAEPQQQQQQ</sequence>
<feature type="compositionally biased region" description="Low complexity" evidence="2">
    <location>
        <begin position="660"/>
        <end position="680"/>
    </location>
</feature>
<feature type="compositionally biased region" description="Low complexity" evidence="2">
    <location>
        <begin position="848"/>
        <end position="862"/>
    </location>
</feature>
<protein>
    <submittedName>
        <fullName evidence="3">Uncharacterized protein</fullName>
    </submittedName>
</protein>
<feature type="compositionally biased region" description="Low complexity" evidence="2">
    <location>
        <begin position="689"/>
        <end position="704"/>
    </location>
</feature>
<feature type="compositionally biased region" description="Low complexity" evidence="2">
    <location>
        <begin position="925"/>
        <end position="982"/>
    </location>
</feature>
<feature type="region of interest" description="Disordered" evidence="2">
    <location>
        <begin position="833"/>
        <end position="862"/>
    </location>
</feature>
<gene>
    <name evidence="3" type="ORF">C6P40_005240</name>
</gene>
<feature type="compositionally biased region" description="Polar residues" evidence="2">
    <location>
        <begin position="744"/>
        <end position="754"/>
    </location>
</feature>
<evidence type="ECO:0000256" key="1">
    <source>
        <dbReference type="SAM" id="Coils"/>
    </source>
</evidence>
<dbReference type="Proteomes" id="UP000697127">
    <property type="component" value="Unassembled WGS sequence"/>
</dbReference>
<feature type="compositionally biased region" description="Low complexity" evidence="2">
    <location>
        <begin position="721"/>
        <end position="735"/>
    </location>
</feature>
<comment type="caution">
    <text evidence="3">The sequence shown here is derived from an EMBL/GenBank/DDBJ whole genome shotgun (WGS) entry which is preliminary data.</text>
</comment>
<feature type="compositionally biased region" description="Polar residues" evidence="2">
    <location>
        <begin position="606"/>
        <end position="622"/>
    </location>
</feature>
<feature type="coiled-coil region" evidence="1">
    <location>
        <begin position="291"/>
        <end position="325"/>
    </location>
</feature>
<feature type="region of interest" description="Disordered" evidence="2">
    <location>
        <begin position="924"/>
        <end position="1019"/>
    </location>
</feature>
<keyword evidence="1" id="KW-0175">Coiled coil</keyword>
<feature type="compositionally biased region" description="Low complexity" evidence="2">
    <location>
        <begin position="1119"/>
        <end position="1132"/>
    </location>
</feature>
<evidence type="ECO:0000256" key="2">
    <source>
        <dbReference type="SAM" id="MobiDB-lite"/>
    </source>
</evidence>
<feature type="region of interest" description="Disordered" evidence="2">
    <location>
        <begin position="535"/>
        <end position="625"/>
    </location>
</feature>
<feature type="compositionally biased region" description="Low complexity" evidence="2">
    <location>
        <begin position="535"/>
        <end position="605"/>
    </location>
</feature>
<evidence type="ECO:0000313" key="3">
    <source>
        <dbReference type="EMBL" id="KAG0689303.1"/>
    </source>
</evidence>